<keyword evidence="1" id="KW-0678">Repressor</keyword>
<dbReference type="InterPro" id="IPR046335">
    <property type="entry name" value="LacI/GalR-like_sensor"/>
</dbReference>
<evidence type="ECO:0000313" key="7">
    <source>
        <dbReference type="Proteomes" id="UP001161405"/>
    </source>
</evidence>
<evidence type="ECO:0000256" key="4">
    <source>
        <dbReference type="ARBA" id="ARBA00023163"/>
    </source>
</evidence>
<organism evidence="6 7">
    <name type="scientific">Maritalea porphyrae</name>
    <dbReference type="NCBI Taxonomy" id="880732"/>
    <lineage>
        <taxon>Bacteria</taxon>
        <taxon>Pseudomonadati</taxon>
        <taxon>Pseudomonadota</taxon>
        <taxon>Alphaproteobacteria</taxon>
        <taxon>Hyphomicrobiales</taxon>
        <taxon>Devosiaceae</taxon>
        <taxon>Maritalea</taxon>
    </lineage>
</organism>
<dbReference type="CDD" id="cd06284">
    <property type="entry name" value="PBP1_LacI-like"/>
    <property type="match status" value="1"/>
</dbReference>
<comment type="caution">
    <text evidence="6">The sequence shown here is derived from an EMBL/GenBank/DDBJ whole genome shotgun (WGS) entry which is preliminary data.</text>
</comment>
<gene>
    <name evidence="6" type="ORF">GCM10007879_01620</name>
</gene>
<sequence length="342" mass="37332">MKENLRKSTSPTVQDVAREANVSTATVSRAISNPKMVSEKTRLKVTEAVAKTGYVLNHAARNLRRRNTDTIVALVPDIGNSHFSNVLQGIETVCDERDFKVLIADTRKPSMSRPNFLDYLSKANCDGIISLDGHFSIAEMRSKQPDMPPIVTAGEWSDDPDVPIAVINNLLGAKMAMSHLIELGHTNIGHITGALDHRPGLDRLEGFRASLMNVGSDPDAAWVFEGDYTIEVGVEAAKDFLQLDIKPTAVFCASDRTAFGFMSTLAAAGVSVPDDVSIVGFDDLDIAAYYIPPLTTIHQPRRKVGAQAAQLMLRLIDGEKPRTTRNQIEPWLVVRNSTAAPK</sequence>
<dbReference type="Pfam" id="PF00356">
    <property type="entry name" value="LacI"/>
    <property type="match status" value="1"/>
</dbReference>
<dbReference type="EMBL" id="BSNI01000001">
    <property type="protein sequence ID" value="GLQ15913.1"/>
    <property type="molecule type" value="Genomic_DNA"/>
</dbReference>
<feature type="domain" description="HTH lacI-type" evidence="5">
    <location>
        <begin position="11"/>
        <end position="65"/>
    </location>
</feature>
<dbReference type="CDD" id="cd01392">
    <property type="entry name" value="HTH_LacI"/>
    <property type="match status" value="1"/>
</dbReference>
<dbReference type="Proteomes" id="UP001161405">
    <property type="component" value="Unassembled WGS sequence"/>
</dbReference>
<proteinExistence type="predicted"/>
<keyword evidence="7" id="KW-1185">Reference proteome</keyword>
<dbReference type="InterPro" id="IPR000843">
    <property type="entry name" value="HTH_LacI"/>
</dbReference>
<protein>
    <submittedName>
        <fullName evidence="6">LacI family transcriptional regulator</fullName>
    </submittedName>
</protein>
<dbReference type="SUPFAM" id="SSF47413">
    <property type="entry name" value="lambda repressor-like DNA-binding domains"/>
    <property type="match status" value="1"/>
</dbReference>
<accession>A0ABQ5UKW1</accession>
<keyword evidence="4" id="KW-0804">Transcription</keyword>
<dbReference type="PANTHER" id="PTHR30146:SF151">
    <property type="entry name" value="HTH-TYPE TRANSCRIPTIONAL REPRESSOR CYTR"/>
    <property type="match status" value="1"/>
</dbReference>
<dbReference type="SMART" id="SM00354">
    <property type="entry name" value="HTH_LACI"/>
    <property type="match status" value="1"/>
</dbReference>
<evidence type="ECO:0000256" key="3">
    <source>
        <dbReference type="ARBA" id="ARBA00023125"/>
    </source>
</evidence>
<dbReference type="PROSITE" id="PS50932">
    <property type="entry name" value="HTH_LACI_2"/>
    <property type="match status" value="1"/>
</dbReference>
<dbReference type="InterPro" id="IPR028082">
    <property type="entry name" value="Peripla_BP_I"/>
</dbReference>
<dbReference type="Pfam" id="PF13377">
    <property type="entry name" value="Peripla_BP_3"/>
    <property type="match status" value="1"/>
</dbReference>
<dbReference type="Gene3D" id="1.10.260.40">
    <property type="entry name" value="lambda repressor-like DNA-binding domains"/>
    <property type="match status" value="1"/>
</dbReference>
<dbReference type="RefSeq" id="WP_284361056.1">
    <property type="nucleotide sequence ID" value="NZ_BSNI01000001.1"/>
</dbReference>
<keyword evidence="3" id="KW-0238">DNA-binding</keyword>
<reference evidence="6" key="1">
    <citation type="journal article" date="2014" name="Int. J. Syst. Evol. Microbiol.">
        <title>Complete genome of a new Firmicutes species belonging to the dominant human colonic microbiota ('Ruminococcus bicirculans') reveals two chromosomes and a selective capacity to utilize plant glucans.</title>
        <authorList>
            <consortium name="NISC Comparative Sequencing Program"/>
            <person name="Wegmann U."/>
            <person name="Louis P."/>
            <person name="Goesmann A."/>
            <person name="Henrissat B."/>
            <person name="Duncan S.H."/>
            <person name="Flint H.J."/>
        </authorList>
    </citation>
    <scope>NUCLEOTIDE SEQUENCE</scope>
    <source>
        <strain evidence="6">NBRC 107169</strain>
    </source>
</reference>
<dbReference type="Gene3D" id="3.40.50.2300">
    <property type="match status" value="2"/>
</dbReference>
<keyword evidence="2" id="KW-0805">Transcription regulation</keyword>
<evidence type="ECO:0000256" key="2">
    <source>
        <dbReference type="ARBA" id="ARBA00023015"/>
    </source>
</evidence>
<name>A0ABQ5UKW1_9HYPH</name>
<dbReference type="PROSITE" id="PS00356">
    <property type="entry name" value="HTH_LACI_1"/>
    <property type="match status" value="1"/>
</dbReference>
<dbReference type="SUPFAM" id="SSF53822">
    <property type="entry name" value="Periplasmic binding protein-like I"/>
    <property type="match status" value="1"/>
</dbReference>
<evidence type="ECO:0000259" key="5">
    <source>
        <dbReference type="PROSITE" id="PS50932"/>
    </source>
</evidence>
<evidence type="ECO:0000256" key="1">
    <source>
        <dbReference type="ARBA" id="ARBA00022491"/>
    </source>
</evidence>
<dbReference type="InterPro" id="IPR010982">
    <property type="entry name" value="Lambda_DNA-bd_dom_sf"/>
</dbReference>
<reference evidence="6" key="2">
    <citation type="submission" date="2023-01" db="EMBL/GenBank/DDBJ databases">
        <title>Draft genome sequence of Maritalea porphyrae strain NBRC 107169.</title>
        <authorList>
            <person name="Sun Q."/>
            <person name="Mori K."/>
        </authorList>
    </citation>
    <scope>NUCLEOTIDE SEQUENCE</scope>
    <source>
        <strain evidence="6">NBRC 107169</strain>
    </source>
</reference>
<dbReference type="PANTHER" id="PTHR30146">
    <property type="entry name" value="LACI-RELATED TRANSCRIPTIONAL REPRESSOR"/>
    <property type="match status" value="1"/>
</dbReference>
<evidence type="ECO:0000313" key="6">
    <source>
        <dbReference type="EMBL" id="GLQ15913.1"/>
    </source>
</evidence>